<feature type="domain" description="SnoaL-like" evidence="2">
    <location>
        <begin position="39"/>
        <end position="136"/>
    </location>
</feature>
<dbReference type="Proteomes" id="UP000091926">
    <property type="component" value="Chromosome"/>
</dbReference>
<reference evidence="3 4" key="1">
    <citation type="submission" date="2016-06" db="EMBL/GenBank/DDBJ databases">
        <title>Complete genome sequences of Bordetella bronchialis and Bordetella flabilis.</title>
        <authorList>
            <person name="LiPuma J.J."/>
            <person name="Spilker T."/>
        </authorList>
    </citation>
    <scope>NUCLEOTIDE SEQUENCE [LARGE SCALE GENOMIC DNA]</scope>
    <source>
        <strain evidence="3 4">AU10664</strain>
    </source>
</reference>
<feature type="signal peptide" evidence="1">
    <location>
        <begin position="1"/>
        <end position="28"/>
    </location>
</feature>
<dbReference type="Pfam" id="PF12680">
    <property type="entry name" value="SnoaL_2"/>
    <property type="match status" value="1"/>
</dbReference>
<dbReference type="PANTHER" id="PTHR38436:SF1">
    <property type="entry name" value="ESTER CYCLASE"/>
    <property type="match status" value="1"/>
</dbReference>
<name>A0A193GJV2_9BORD</name>
<dbReference type="PROSITE" id="PS51257">
    <property type="entry name" value="PROKAR_LIPOPROTEIN"/>
    <property type="match status" value="1"/>
</dbReference>
<sequence>MRNVMKLRTLLATALLLTAACAAGVAHAAPPANNKELVLAFFRMMFLEKNVDKAMQAYVDKGLIQHDPYLPDGADAMGDFFTSYFEQHPQANAEIKLVIAEGDLVMVQSLWKESPEDTGQALVDIFRAQNGKIVEHWAVSQDIPENPANRNTMF</sequence>
<dbReference type="AlphaFoldDB" id="A0A193GJV2"/>
<dbReference type="KEGG" id="bfz:BAU07_00270"/>
<dbReference type="STRING" id="463014.BAU07_00270"/>
<dbReference type="EMBL" id="CP016172">
    <property type="protein sequence ID" value="ANN80120.1"/>
    <property type="molecule type" value="Genomic_DNA"/>
</dbReference>
<evidence type="ECO:0000313" key="4">
    <source>
        <dbReference type="Proteomes" id="UP000091926"/>
    </source>
</evidence>
<dbReference type="PANTHER" id="PTHR38436">
    <property type="entry name" value="POLYKETIDE CYCLASE SNOAL-LIKE DOMAIN"/>
    <property type="match status" value="1"/>
</dbReference>
<dbReference type="GO" id="GO:0030638">
    <property type="term" value="P:polyketide metabolic process"/>
    <property type="evidence" value="ECO:0007669"/>
    <property type="project" value="InterPro"/>
</dbReference>
<keyword evidence="1" id="KW-0732">Signal</keyword>
<proteinExistence type="predicted"/>
<dbReference type="InterPro" id="IPR037401">
    <property type="entry name" value="SnoaL-like"/>
</dbReference>
<protein>
    <submittedName>
        <fullName evidence="3">Polyketide cyclase</fullName>
    </submittedName>
</protein>
<dbReference type="InterPro" id="IPR032710">
    <property type="entry name" value="NTF2-like_dom_sf"/>
</dbReference>
<feature type="chain" id="PRO_5008259058" evidence="1">
    <location>
        <begin position="29"/>
        <end position="154"/>
    </location>
</feature>
<keyword evidence="4" id="KW-1185">Reference proteome</keyword>
<accession>A0A193GJV2</accession>
<dbReference type="SUPFAM" id="SSF54427">
    <property type="entry name" value="NTF2-like"/>
    <property type="match status" value="1"/>
</dbReference>
<evidence type="ECO:0000256" key="1">
    <source>
        <dbReference type="SAM" id="SignalP"/>
    </source>
</evidence>
<organism evidence="3 4">
    <name type="scientific">Bordetella flabilis</name>
    <dbReference type="NCBI Taxonomy" id="463014"/>
    <lineage>
        <taxon>Bacteria</taxon>
        <taxon>Pseudomonadati</taxon>
        <taxon>Pseudomonadota</taxon>
        <taxon>Betaproteobacteria</taxon>
        <taxon>Burkholderiales</taxon>
        <taxon>Alcaligenaceae</taxon>
        <taxon>Bordetella</taxon>
    </lineage>
</organism>
<evidence type="ECO:0000259" key="2">
    <source>
        <dbReference type="Pfam" id="PF12680"/>
    </source>
</evidence>
<gene>
    <name evidence="3" type="ORF">BAU07_00270</name>
</gene>
<evidence type="ECO:0000313" key="3">
    <source>
        <dbReference type="EMBL" id="ANN80120.1"/>
    </source>
</evidence>
<dbReference type="Gene3D" id="3.10.450.50">
    <property type="match status" value="1"/>
</dbReference>
<dbReference type="InterPro" id="IPR009959">
    <property type="entry name" value="Cyclase_SnoaL-like"/>
</dbReference>